<keyword evidence="12" id="KW-1185">Reference proteome</keyword>
<evidence type="ECO:0000259" key="9">
    <source>
        <dbReference type="SMART" id="SM00864"/>
    </source>
</evidence>
<dbReference type="PRINTS" id="PR00423">
    <property type="entry name" value="CELLDVISFTSZ"/>
</dbReference>
<feature type="compositionally biased region" description="Low complexity" evidence="8">
    <location>
        <begin position="361"/>
        <end position="372"/>
    </location>
</feature>
<dbReference type="SMART" id="SM00865">
    <property type="entry name" value="Tubulin_C"/>
    <property type="match status" value="1"/>
</dbReference>
<keyword evidence="5 7" id="KW-0132">Cell division</keyword>
<evidence type="ECO:0000313" key="11">
    <source>
        <dbReference type="EMBL" id="WLQ67055.1"/>
    </source>
</evidence>
<feature type="region of interest" description="Disordered" evidence="8">
    <location>
        <begin position="312"/>
        <end position="403"/>
    </location>
</feature>
<proteinExistence type="inferred from homology"/>
<evidence type="ECO:0000256" key="3">
    <source>
        <dbReference type="ARBA" id="ARBA00023134"/>
    </source>
</evidence>
<dbReference type="HAMAP" id="MF_00909">
    <property type="entry name" value="FtsZ"/>
    <property type="match status" value="1"/>
</dbReference>
<dbReference type="InterPro" id="IPR018316">
    <property type="entry name" value="Tubulin/FtsZ_2-layer-sand-dom"/>
</dbReference>
<keyword evidence="3 5" id="KW-0342">GTP-binding</keyword>
<dbReference type="SMART" id="SM00864">
    <property type="entry name" value="Tubulin"/>
    <property type="match status" value="1"/>
</dbReference>
<comment type="function">
    <text evidence="5 7">Essential cell division protein that forms a contractile ring structure (Z ring) at the future cell division site. The regulation of the ring assembly controls the timing and the location of cell division. One of the functions of the FtsZ ring is to recruit other cell division proteins to the septum to produce a new cell wall between the dividing cells. Binds GTP and shows GTPase activity.</text>
</comment>
<evidence type="ECO:0000256" key="8">
    <source>
        <dbReference type="SAM" id="MobiDB-lite"/>
    </source>
</evidence>
<feature type="binding site" evidence="5">
    <location>
        <begin position="18"/>
        <end position="22"/>
    </location>
    <ligand>
        <name>GTP</name>
        <dbReference type="ChEBI" id="CHEBI:37565"/>
    </ligand>
</feature>
<dbReference type="PROSITE" id="PS01135">
    <property type="entry name" value="FTSZ_2"/>
    <property type="match status" value="1"/>
</dbReference>
<comment type="subunit">
    <text evidence="5">Homodimer. Polymerizes to form a dynamic ring structure in a strictly GTP-dependent manner. Interacts directly with several other division proteins.</text>
</comment>
<feature type="domain" description="Tubulin/FtsZ 2-layer sandwich" evidence="10">
    <location>
        <begin position="204"/>
        <end position="321"/>
    </location>
</feature>
<evidence type="ECO:0000256" key="5">
    <source>
        <dbReference type="HAMAP-Rule" id="MF_00909"/>
    </source>
</evidence>
<comment type="similarity">
    <text evidence="1 5 7">Belongs to the FtsZ family.</text>
</comment>
<dbReference type="InterPro" id="IPR000158">
    <property type="entry name" value="Cell_div_FtsZ"/>
</dbReference>
<evidence type="ECO:0000256" key="6">
    <source>
        <dbReference type="NCBIfam" id="TIGR00065"/>
    </source>
</evidence>
<sequence length="403" mass="41508">MAAPQNYLAVIKVIGVGGGGVNAINRMIEVGLKGVEFIAINTDAQALLMSDADVKLDVGRELTRGLGAGANPAVGRKAAEDHREEIEEVLKGADMVFVTAGEGGGTGTGGAPVVANIARSLGALTIGVVTRPFTFEGRRRANQAEDGIAELREEVDTLIVIPNDRLLSISDRQVSVLDAFKSADQVLLSGVQGITDLITTPGLINLDFADVKSVMSEAGSALMGIGSARGDDRAVAAAEMAISSPLLEASIDGARGVLLSISGGSDLGLFEINEAAQLVSEAAHPEANIIFGAVIDDALGDEVRVTVIAAGFDGGQPPARRENVLGSTAGKREEPAPPARTAESARQTGGLGSVPPREEPQPAAEPAPVANETSLPVTPPHVPTARPYQDTQAEELDVPDFLK</sequence>
<dbReference type="EMBL" id="CP120983">
    <property type="protein sequence ID" value="WLQ67055.1"/>
    <property type="molecule type" value="Genomic_DNA"/>
</dbReference>
<protein>
    <recommendedName>
        <fullName evidence="5 6">Cell division protein FtsZ</fullName>
    </recommendedName>
</protein>
<gene>
    <name evidence="5 11" type="primary">ftsZ</name>
    <name evidence="11" type="ORF">P8A20_27305</name>
</gene>
<dbReference type="Pfam" id="PF12327">
    <property type="entry name" value="FtsZ_C"/>
    <property type="match status" value="1"/>
</dbReference>
<dbReference type="InterPro" id="IPR008280">
    <property type="entry name" value="Tub_FtsZ_C"/>
</dbReference>
<dbReference type="PANTHER" id="PTHR30314:SF3">
    <property type="entry name" value="MITOCHONDRIAL DIVISION PROTEIN FSZA"/>
    <property type="match status" value="1"/>
</dbReference>
<feature type="binding site" evidence="5">
    <location>
        <position position="140"/>
    </location>
    <ligand>
        <name>GTP</name>
        <dbReference type="ChEBI" id="CHEBI:37565"/>
    </ligand>
</feature>
<keyword evidence="5 7" id="KW-0131">Cell cycle</keyword>
<dbReference type="InterPro" id="IPR020805">
    <property type="entry name" value="Cell_div_FtsZ_CS"/>
</dbReference>
<keyword evidence="2 5" id="KW-0547">Nucleotide-binding</keyword>
<dbReference type="Gene3D" id="3.40.50.1440">
    <property type="entry name" value="Tubulin/FtsZ, GTPase domain"/>
    <property type="match status" value="1"/>
</dbReference>
<dbReference type="GO" id="GO:0051301">
    <property type="term" value="P:cell division"/>
    <property type="evidence" value="ECO:0007669"/>
    <property type="project" value="UniProtKB-KW"/>
</dbReference>
<dbReference type="Gene3D" id="3.30.1330.20">
    <property type="entry name" value="Tubulin/FtsZ, C-terminal domain"/>
    <property type="match status" value="1"/>
</dbReference>
<dbReference type="RefSeq" id="WP_147962988.1">
    <property type="nucleotide sequence ID" value="NZ_CP120983.1"/>
</dbReference>
<dbReference type="Proteomes" id="UP001224433">
    <property type="component" value="Chromosome"/>
</dbReference>
<name>A0ABY9JH36_9ACTN</name>
<dbReference type="InterPro" id="IPR024757">
    <property type="entry name" value="FtsZ_C"/>
</dbReference>
<evidence type="ECO:0000256" key="2">
    <source>
        <dbReference type="ARBA" id="ARBA00022741"/>
    </source>
</evidence>
<dbReference type="CDD" id="cd02201">
    <property type="entry name" value="FtsZ_type1"/>
    <property type="match status" value="1"/>
</dbReference>
<evidence type="ECO:0000313" key="12">
    <source>
        <dbReference type="Proteomes" id="UP001224433"/>
    </source>
</evidence>
<keyword evidence="4 5" id="KW-0717">Septation</keyword>
<feature type="compositionally biased region" description="Acidic residues" evidence="8">
    <location>
        <begin position="392"/>
        <end position="403"/>
    </location>
</feature>
<evidence type="ECO:0000256" key="1">
    <source>
        <dbReference type="ARBA" id="ARBA00009690"/>
    </source>
</evidence>
<reference evidence="11 12" key="1">
    <citation type="submission" date="2023-03" db="EMBL/GenBank/DDBJ databases">
        <title>Isolation and description of six Streptomyces strains from soil environments, able to metabolize different microbial glucans.</title>
        <authorList>
            <person name="Widen T."/>
            <person name="Larsbrink J."/>
        </authorList>
    </citation>
    <scope>NUCLEOTIDE SEQUENCE [LARGE SCALE GENOMIC DNA]</scope>
    <source>
        <strain evidence="11 12">Alt3</strain>
    </source>
</reference>
<dbReference type="PROSITE" id="PS01134">
    <property type="entry name" value="FTSZ_1"/>
    <property type="match status" value="1"/>
</dbReference>
<feature type="binding site" evidence="5">
    <location>
        <position position="136"/>
    </location>
    <ligand>
        <name>GTP</name>
        <dbReference type="ChEBI" id="CHEBI:37565"/>
    </ligand>
</feature>
<comment type="subcellular location">
    <subcellularLocation>
        <location evidence="5">Cytoplasm</location>
    </subcellularLocation>
    <text evidence="5">Assembles at midcell at the inner surface of the cytoplasmic membrane.</text>
</comment>
<dbReference type="InterPro" id="IPR003008">
    <property type="entry name" value="Tubulin_FtsZ_GTPase"/>
</dbReference>
<dbReference type="NCBIfam" id="TIGR00065">
    <property type="entry name" value="ftsZ"/>
    <property type="match status" value="1"/>
</dbReference>
<feature type="domain" description="Tubulin/FtsZ GTPase" evidence="9">
    <location>
        <begin position="10"/>
        <end position="202"/>
    </location>
</feature>
<evidence type="ECO:0000259" key="10">
    <source>
        <dbReference type="SMART" id="SM00865"/>
    </source>
</evidence>
<organism evidence="11 12">
    <name type="scientific">Streptomyces glycanivorans</name>
    <dbReference type="NCBI Taxonomy" id="3033808"/>
    <lineage>
        <taxon>Bacteria</taxon>
        <taxon>Bacillati</taxon>
        <taxon>Actinomycetota</taxon>
        <taxon>Actinomycetes</taxon>
        <taxon>Kitasatosporales</taxon>
        <taxon>Streptomycetaceae</taxon>
        <taxon>Streptomyces</taxon>
    </lineage>
</organism>
<feature type="binding site" evidence="5">
    <location>
        <position position="184"/>
    </location>
    <ligand>
        <name>GTP</name>
        <dbReference type="ChEBI" id="CHEBI:37565"/>
    </ligand>
</feature>
<dbReference type="Pfam" id="PF00091">
    <property type="entry name" value="Tubulin"/>
    <property type="match status" value="1"/>
</dbReference>
<feature type="binding site" evidence="5">
    <location>
        <begin position="105"/>
        <end position="107"/>
    </location>
    <ligand>
        <name>GTP</name>
        <dbReference type="ChEBI" id="CHEBI:37565"/>
    </ligand>
</feature>
<accession>A0ABY9JH36</accession>
<keyword evidence="5" id="KW-0963">Cytoplasm</keyword>
<dbReference type="SUPFAM" id="SSF55307">
    <property type="entry name" value="Tubulin C-terminal domain-like"/>
    <property type="match status" value="1"/>
</dbReference>
<dbReference type="InterPro" id="IPR037103">
    <property type="entry name" value="Tubulin/FtsZ-like_C"/>
</dbReference>
<dbReference type="InterPro" id="IPR036525">
    <property type="entry name" value="Tubulin/FtsZ_GTPase_sf"/>
</dbReference>
<dbReference type="SUPFAM" id="SSF52490">
    <property type="entry name" value="Tubulin nucleotide-binding domain-like"/>
    <property type="match status" value="1"/>
</dbReference>
<dbReference type="PANTHER" id="PTHR30314">
    <property type="entry name" value="CELL DIVISION PROTEIN FTSZ-RELATED"/>
    <property type="match status" value="1"/>
</dbReference>
<evidence type="ECO:0000256" key="7">
    <source>
        <dbReference type="RuleBase" id="RU000631"/>
    </source>
</evidence>
<evidence type="ECO:0000256" key="4">
    <source>
        <dbReference type="ARBA" id="ARBA00023210"/>
    </source>
</evidence>
<dbReference type="InterPro" id="IPR045061">
    <property type="entry name" value="FtsZ/CetZ"/>
</dbReference>